<name>A0ABR0QIN2_GOSAR</name>
<keyword evidence="3" id="KW-1185">Reference proteome</keyword>
<protein>
    <recommendedName>
        <fullName evidence="4">DUF4283 domain-containing protein</fullName>
    </recommendedName>
</protein>
<feature type="region of interest" description="Disordered" evidence="1">
    <location>
        <begin position="216"/>
        <end position="237"/>
    </location>
</feature>
<reference evidence="2 3" key="1">
    <citation type="submission" date="2023-03" db="EMBL/GenBank/DDBJ databases">
        <title>WGS of Gossypium arboreum.</title>
        <authorList>
            <person name="Yu D."/>
        </authorList>
    </citation>
    <scope>NUCLEOTIDE SEQUENCE [LARGE SCALE GENOMIC DNA]</scope>
    <source>
        <tissue evidence="2">Leaf</tissue>
    </source>
</reference>
<evidence type="ECO:0000313" key="3">
    <source>
        <dbReference type="Proteomes" id="UP001358586"/>
    </source>
</evidence>
<comment type="caution">
    <text evidence="2">The sequence shown here is derived from an EMBL/GenBank/DDBJ whole genome shotgun (WGS) entry which is preliminary data.</text>
</comment>
<accession>A0ABR0QIN2</accession>
<sequence length="237" mass="26794">MDALKQNDWGYLKECFISIEPWSEKRFVSERVEVPGIPLHCWNFETFKRVAELWGKLISMRDSLNGSYFYKKLEMLISINHPQQIDDLIMLEVEEGRESLEVESGTRSVSKISLEERRNDVGGVLNDISLEDGVIEKAGIGTPTDDLLAQENFFRNNTIIVDEELGSGVEVDRAREDLLNMGHIIQEAPIEVCGRQKDVDQSVEFTGDIRLSQRGGCNPLEFDEGENELGDRGVEGA</sequence>
<dbReference type="EMBL" id="JARKNE010000003">
    <property type="protein sequence ID" value="KAK5838833.1"/>
    <property type="molecule type" value="Genomic_DNA"/>
</dbReference>
<evidence type="ECO:0000256" key="1">
    <source>
        <dbReference type="SAM" id="MobiDB-lite"/>
    </source>
</evidence>
<gene>
    <name evidence="2" type="ORF">PVK06_007573</name>
</gene>
<organism evidence="2 3">
    <name type="scientific">Gossypium arboreum</name>
    <name type="common">Tree cotton</name>
    <name type="synonym">Gossypium nanking</name>
    <dbReference type="NCBI Taxonomy" id="29729"/>
    <lineage>
        <taxon>Eukaryota</taxon>
        <taxon>Viridiplantae</taxon>
        <taxon>Streptophyta</taxon>
        <taxon>Embryophyta</taxon>
        <taxon>Tracheophyta</taxon>
        <taxon>Spermatophyta</taxon>
        <taxon>Magnoliopsida</taxon>
        <taxon>eudicotyledons</taxon>
        <taxon>Gunneridae</taxon>
        <taxon>Pentapetalae</taxon>
        <taxon>rosids</taxon>
        <taxon>malvids</taxon>
        <taxon>Malvales</taxon>
        <taxon>Malvaceae</taxon>
        <taxon>Malvoideae</taxon>
        <taxon>Gossypium</taxon>
    </lineage>
</organism>
<proteinExistence type="predicted"/>
<evidence type="ECO:0008006" key="4">
    <source>
        <dbReference type="Google" id="ProtNLM"/>
    </source>
</evidence>
<evidence type="ECO:0000313" key="2">
    <source>
        <dbReference type="EMBL" id="KAK5838833.1"/>
    </source>
</evidence>
<dbReference type="Proteomes" id="UP001358586">
    <property type="component" value="Chromosome 3"/>
</dbReference>